<dbReference type="FunFam" id="3.90.950.10:FF:000001">
    <property type="entry name" value="dITP/XTP pyrophosphatase"/>
    <property type="match status" value="1"/>
</dbReference>
<dbReference type="Gene3D" id="3.90.950.10">
    <property type="match status" value="1"/>
</dbReference>
<comment type="cofactor">
    <cofactor evidence="10">
        <name>Mg(2+)</name>
        <dbReference type="ChEBI" id="CHEBI:18420"/>
    </cofactor>
    <text evidence="10">Binds 1 Mg(2+) ion per subunit.</text>
</comment>
<dbReference type="SUPFAM" id="SSF52972">
    <property type="entry name" value="ITPase-like"/>
    <property type="match status" value="1"/>
</dbReference>
<dbReference type="EMBL" id="VITR01000016">
    <property type="protein sequence ID" value="TWB36913.1"/>
    <property type="molecule type" value="Genomic_DNA"/>
</dbReference>
<dbReference type="GO" id="GO:0009117">
    <property type="term" value="P:nucleotide metabolic process"/>
    <property type="evidence" value="ECO:0007669"/>
    <property type="project" value="UniProtKB-KW"/>
</dbReference>
<feature type="binding site" evidence="10">
    <location>
        <position position="181"/>
    </location>
    <ligand>
        <name>substrate</name>
    </ligand>
</feature>
<feature type="binding site" evidence="10">
    <location>
        <position position="48"/>
    </location>
    <ligand>
        <name>Mg(2+)</name>
        <dbReference type="ChEBI" id="CHEBI:18420"/>
    </ligand>
</feature>
<evidence type="ECO:0000256" key="4">
    <source>
        <dbReference type="ARBA" id="ARBA00022741"/>
    </source>
</evidence>
<dbReference type="GO" id="GO:0009146">
    <property type="term" value="P:purine nucleoside triphosphate catabolic process"/>
    <property type="evidence" value="ECO:0007669"/>
    <property type="project" value="UniProtKB-UniRule"/>
</dbReference>
<feature type="active site" description="Proton acceptor" evidence="10">
    <location>
        <position position="77"/>
    </location>
</feature>
<comment type="function">
    <text evidence="10">Pyrophosphatase that catalyzes the hydrolysis of nucleoside triphosphates to their monophosphate derivatives, with a high preference for the non-canonical purine nucleotides XTP (xanthosine triphosphate), dITP (deoxyinosine triphosphate) and ITP. Seems to function as a house-cleaning enzyme that removes non-canonical purine nucleotides from the nucleotide pool, thus preventing their incorporation into DNA/RNA and avoiding chromosomal lesions.</text>
</comment>
<evidence type="ECO:0000256" key="8">
    <source>
        <dbReference type="ARBA" id="ARBA00051875"/>
    </source>
</evidence>
<feature type="binding site" evidence="10">
    <location>
        <begin position="16"/>
        <end position="21"/>
    </location>
    <ligand>
        <name>substrate</name>
    </ligand>
</feature>
<name>A0A560GSB6_9PROT</name>
<keyword evidence="3 10" id="KW-0479">Metal-binding</keyword>
<dbReference type="InterPro" id="IPR020922">
    <property type="entry name" value="dITP/XTP_pyrophosphatase"/>
</dbReference>
<comment type="catalytic activity">
    <reaction evidence="9 10">
        <text>XTP + H2O = XMP + diphosphate + H(+)</text>
        <dbReference type="Rhea" id="RHEA:28610"/>
        <dbReference type="ChEBI" id="CHEBI:15377"/>
        <dbReference type="ChEBI" id="CHEBI:15378"/>
        <dbReference type="ChEBI" id="CHEBI:33019"/>
        <dbReference type="ChEBI" id="CHEBI:57464"/>
        <dbReference type="ChEBI" id="CHEBI:61314"/>
        <dbReference type="EC" id="3.6.1.66"/>
    </reaction>
</comment>
<dbReference type="OrthoDB" id="9807456at2"/>
<comment type="catalytic activity">
    <reaction evidence="8 10">
        <text>dITP + H2O = dIMP + diphosphate + H(+)</text>
        <dbReference type="Rhea" id="RHEA:28342"/>
        <dbReference type="ChEBI" id="CHEBI:15377"/>
        <dbReference type="ChEBI" id="CHEBI:15378"/>
        <dbReference type="ChEBI" id="CHEBI:33019"/>
        <dbReference type="ChEBI" id="CHEBI:61194"/>
        <dbReference type="ChEBI" id="CHEBI:61382"/>
        <dbReference type="EC" id="3.6.1.66"/>
    </reaction>
</comment>
<dbReference type="RefSeq" id="WP_145735342.1">
    <property type="nucleotide sequence ID" value="NZ_VITR01000016.1"/>
</dbReference>
<dbReference type="InterPro" id="IPR002637">
    <property type="entry name" value="RdgB/HAM1"/>
</dbReference>
<feature type="binding site" evidence="10">
    <location>
        <position position="78"/>
    </location>
    <ligand>
        <name>substrate</name>
    </ligand>
</feature>
<evidence type="ECO:0000313" key="13">
    <source>
        <dbReference type="Proteomes" id="UP000315751"/>
    </source>
</evidence>
<evidence type="ECO:0000313" key="12">
    <source>
        <dbReference type="EMBL" id="TWB36913.1"/>
    </source>
</evidence>
<protein>
    <recommendedName>
        <fullName evidence="10">dITP/XTP pyrophosphatase</fullName>
        <ecNumber evidence="10">3.6.1.66</ecNumber>
    </recommendedName>
    <alternativeName>
        <fullName evidence="10">Non-canonical purine NTP pyrophosphatase</fullName>
    </alternativeName>
    <alternativeName>
        <fullName evidence="10">Non-standard purine NTP pyrophosphatase</fullName>
    </alternativeName>
    <alternativeName>
        <fullName evidence="10">Nucleoside-triphosphate diphosphatase</fullName>
    </alternativeName>
    <alternativeName>
        <fullName evidence="10">Nucleoside-triphosphate pyrophosphatase</fullName>
        <shortName evidence="10">NTPase</shortName>
    </alternativeName>
</protein>
<keyword evidence="7 10" id="KW-0546">Nucleotide metabolism</keyword>
<proteinExistence type="inferred from homology"/>
<dbReference type="NCBIfam" id="TIGR00042">
    <property type="entry name" value="RdgB/HAM1 family non-canonical purine NTP pyrophosphatase"/>
    <property type="match status" value="1"/>
</dbReference>
<evidence type="ECO:0000256" key="10">
    <source>
        <dbReference type="HAMAP-Rule" id="MF_01405"/>
    </source>
</evidence>
<evidence type="ECO:0000256" key="6">
    <source>
        <dbReference type="ARBA" id="ARBA00022842"/>
    </source>
</evidence>
<dbReference type="GO" id="GO:0000166">
    <property type="term" value="F:nucleotide binding"/>
    <property type="evidence" value="ECO:0007669"/>
    <property type="project" value="UniProtKB-KW"/>
</dbReference>
<keyword evidence="6 10" id="KW-0460">Magnesium</keyword>
<evidence type="ECO:0000256" key="11">
    <source>
        <dbReference type="RuleBase" id="RU003781"/>
    </source>
</evidence>
<evidence type="ECO:0000256" key="9">
    <source>
        <dbReference type="ARBA" id="ARBA00052017"/>
    </source>
</evidence>
<dbReference type="GO" id="GO:0036220">
    <property type="term" value="F:ITP diphosphatase activity"/>
    <property type="evidence" value="ECO:0007669"/>
    <property type="project" value="UniProtKB-UniRule"/>
</dbReference>
<evidence type="ECO:0000256" key="5">
    <source>
        <dbReference type="ARBA" id="ARBA00022801"/>
    </source>
</evidence>
<dbReference type="InterPro" id="IPR029001">
    <property type="entry name" value="ITPase-like_fam"/>
</dbReference>
<organism evidence="12 13">
    <name type="scientific">Nitrospirillum amazonense</name>
    <dbReference type="NCBI Taxonomy" id="28077"/>
    <lineage>
        <taxon>Bacteria</taxon>
        <taxon>Pseudomonadati</taxon>
        <taxon>Pseudomonadota</taxon>
        <taxon>Alphaproteobacteria</taxon>
        <taxon>Rhodospirillales</taxon>
        <taxon>Azospirillaceae</taxon>
        <taxon>Nitrospirillum</taxon>
    </lineage>
</organism>
<evidence type="ECO:0000256" key="7">
    <source>
        <dbReference type="ARBA" id="ARBA00023080"/>
    </source>
</evidence>
<feature type="binding site" evidence="10">
    <location>
        <begin position="158"/>
        <end position="161"/>
    </location>
    <ligand>
        <name>substrate</name>
    </ligand>
</feature>
<evidence type="ECO:0000256" key="3">
    <source>
        <dbReference type="ARBA" id="ARBA00022723"/>
    </source>
</evidence>
<keyword evidence="13" id="KW-1185">Reference proteome</keyword>
<gene>
    <name evidence="12" type="ORF">FBZ90_116136</name>
</gene>
<dbReference type="HAMAP" id="MF_01405">
    <property type="entry name" value="Non_canon_purine_NTPase"/>
    <property type="match status" value="1"/>
</dbReference>
<evidence type="ECO:0000256" key="2">
    <source>
        <dbReference type="ARBA" id="ARBA00011738"/>
    </source>
</evidence>
<feature type="binding site" evidence="10">
    <location>
        <position position="77"/>
    </location>
    <ligand>
        <name>Mg(2+)</name>
        <dbReference type="ChEBI" id="CHEBI:18420"/>
    </ligand>
</feature>
<accession>A0A560GSB6</accession>
<dbReference type="GO" id="GO:0017111">
    <property type="term" value="F:ribonucleoside triphosphate phosphatase activity"/>
    <property type="evidence" value="ECO:0007669"/>
    <property type="project" value="InterPro"/>
</dbReference>
<keyword evidence="5 10" id="KW-0378">Hydrolase</keyword>
<reference evidence="12 13" key="1">
    <citation type="submission" date="2019-06" db="EMBL/GenBank/DDBJ databases">
        <title>Genomic Encyclopedia of Type Strains, Phase IV (KMG-V): Genome sequencing to study the core and pangenomes of soil and plant-associated prokaryotes.</title>
        <authorList>
            <person name="Whitman W."/>
        </authorList>
    </citation>
    <scope>NUCLEOTIDE SEQUENCE [LARGE SCALE GENOMIC DNA]</scope>
    <source>
        <strain evidence="12 13">BR 11622</strain>
    </source>
</reference>
<comment type="similarity">
    <text evidence="1 10 11">Belongs to the HAM1 NTPase family.</text>
</comment>
<evidence type="ECO:0000256" key="1">
    <source>
        <dbReference type="ARBA" id="ARBA00008023"/>
    </source>
</evidence>
<dbReference type="GO" id="GO:0035870">
    <property type="term" value="F:dITP diphosphatase activity"/>
    <property type="evidence" value="ECO:0007669"/>
    <property type="project" value="UniProtKB-UniRule"/>
</dbReference>
<comment type="caution">
    <text evidence="12">The sequence shown here is derived from an EMBL/GenBank/DDBJ whole genome shotgun (WGS) entry which is preliminary data.</text>
</comment>
<dbReference type="EC" id="3.6.1.66" evidence="10"/>
<dbReference type="GO" id="GO:0036222">
    <property type="term" value="F:XTP diphosphatase activity"/>
    <property type="evidence" value="ECO:0007669"/>
    <property type="project" value="UniProtKB-UniRule"/>
</dbReference>
<keyword evidence="4 10" id="KW-0547">Nucleotide-binding</keyword>
<dbReference type="GO" id="GO:0046872">
    <property type="term" value="F:metal ion binding"/>
    <property type="evidence" value="ECO:0007669"/>
    <property type="project" value="UniProtKB-KW"/>
</dbReference>
<dbReference type="Pfam" id="PF01725">
    <property type="entry name" value="Ham1p_like"/>
    <property type="match status" value="1"/>
</dbReference>
<dbReference type="PANTHER" id="PTHR11067">
    <property type="entry name" value="INOSINE TRIPHOSPHATE PYROPHOSPHATASE/HAM1 PROTEIN"/>
    <property type="match status" value="1"/>
</dbReference>
<sequence>MTKPRQFTGDTLIIATHNKGKVKEIAALLGDHVAHFPTAGELGLPEPEETGLTFRENAELKALAAAKAAGKPALADDSGMAVKALDGAPGIYSARWAGPEKDFAAAMARVERELPSGAPRDASFVCALTIAWPDGHVETVQGEVHGQLVNPPRGDRGFGYDPIFVQDGYTVTYGEMEPHEKHAISHRAQAFRQLVERCFR</sequence>
<comment type="catalytic activity">
    <reaction evidence="10">
        <text>ITP + H2O = IMP + diphosphate + H(+)</text>
        <dbReference type="Rhea" id="RHEA:29399"/>
        <dbReference type="ChEBI" id="CHEBI:15377"/>
        <dbReference type="ChEBI" id="CHEBI:15378"/>
        <dbReference type="ChEBI" id="CHEBI:33019"/>
        <dbReference type="ChEBI" id="CHEBI:58053"/>
        <dbReference type="ChEBI" id="CHEBI:61402"/>
        <dbReference type="EC" id="3.6.1.66"/>
    </reaction>
</comment>
<dbReference type="PANTHER" id="PTHR11067:SF9">
    <property type="entry name" value="INOSINE TRIPHOSPHATE PYROPHOSPHATASE"/>
    <property type="match status" value="1"/>
</dbReference>
<dbReference type="GO" id="GO:0005829">
    <property type="term" value="C:cytosol"/>
    <property type="evidence" value="ECO:0007669"/>
    <property type="project" value="TreeGrafter"/>
</dbReference>
<dbReference type="CDD" id="cd00515">
    <property type="entry name" value="HAM1"/>
    <property type="match status" value="1"/>
</dbReference>
<dbReference type="AlphaFoldDB" id="A0A560GSB6"/>
<dbReference type="Proteomes" id="UP000315751">
    <property type="component" value="Unassembled WGS sequence"/>
</dbReference>
<feature type="binding site" evidence="10">
    <location>
        <begin position="186"/>
        <end position="187"/>
    </location>
    <ligand>
        <name>substrate</name>
    </ligand>
</feature>
<comment type="subunit">
    <text evidence="2 10">Homodimer.</text>
</comment>